<dbReference type="InterPro" id="IPR012337">
    <property type="entry name" value="RNaseH-like_sf"/>
</dbReference>
<protein>
    <recommendedName>
        <fullName evidence="3">Integrase catalytic domain-containing protein</fullName>
    </recommendedName>
</protein>
<dbReference type="Gene3D" id="3.30.420.10">
    <property type="entry name" value="Ribonuclease H-like superfamily/Ribonuclease H"/>
    <property type="match status" value="1"/>
</dbReference>
<evidence type="ECO:0008006" key="3">
    <source>
        <dbReference type="Google" id="ProtNLM"/>
    </source>
</evidence>
<dbReference type="EMBL" id="CAKOGP040000069">
    <property type="protein sequence ID" value="CAJ1929171.1"/>
    <property type="molecule type" value="Genomic_DNA"/>
</dbReference>
<dbReference type="SUPFAM" id="SSF53098">
    <property type="entry name" value="Ribonuclease H-like"/>
    <property type="match status" value="1"/>
</dbReference>
<evidence type="ECO:0000313" key="1">
    <source>
        <dbReference type="EMBL" id="CAJ1929171.1"/>
    </source>
</evidence>
<gene>
    <name evidence="1" type="ORF">CYCCA115_LOCUS1620</name>
</gene>
<dbReference type="InterPro" id="IPR036397">
    <property type="entry name" value="RNaseH_sf"/>
</dbReference>
<dbReference type="Proteomes" id="UP001295423">
    <property type="component" value="Unassembled WGS sequence"/>
</dbReference>
<organism evidence="1 2">
    <name type="scientific">Cylindrotheca closterium</name>
    <dbReference type="NCBI Taxonomy" id="2856"/>
    <lineage>
        <taxon>Eukaryota</taxon>
        <taxon>Sar</taxon>
        <taxon>Stramenopiles</taxon>
        <taxon>Ochrophyta</taxon>
        <taxon>Bacillariophyta</taxon>
        <taxon>Bacillariophyceae</taxon>
        <taxon>Bacillariophycidae</taxon>
        <taxon>Bacillariales</taxon>
        <taxon>Bacillariaceae</taxon>
        <taxon>Cylindrotheca</taxon>
    </lineage>
</organism>
<reference evidence="1" key="1">
    <citation type="submission" date="2023-08" db="EMBL/GenBank/DDBJ databases">
        <authorList>
            <person name="Audoor S."/>
            <person name="Bilcke G."/>
        </authorList>
    </citation>
    <scope>NUCLEOTIDE SEQUENCE</scope>
</reference>
<dbReference type="AlphaFoldDB" id="A0AAD2CEI3"/>
<name>A0AAD2CEI3_9STRA</name>
<accession>A0AAD2CEI3</accession>
<evidence type="ECO:0000313" key="2">
    <source>
        <dbReference type="Proteomes" id="UP001295423"/>
    </source>
</evidence>
<comment type="caution">
    <text evidence="1">The sequence shown here is derived from an EMBL/GenBank/DDBJ whole genome shotgun (WGS) entry which is preliminary data.</text>
</comment>
<keyword evidence="2" id="KW-1185">Reference proteome</keyword>
<sequence length="296" mass="32914">MAKQGIIPRRLASVHPPTCSSCLFAKATRQQSRHKHWTEKTVVKTPGQVVSVDQLISPTPGLVAQMTGILTKKRYTCATIYVDQCSGLGFVYLQKSTSADETIMGKTAFEAYAKQHGATIKAYHADNGVFCANKWVDECRRLEQTLTFAGVNAHHSNGLAEQRIRMANDAINEAPNLRDEKGRSPLQLFSQTDIQTHNKHWIPLGCPAYVLDPKLGQGFLNKWEARSRVGIYLGRSPNHGRNVALVLNQLTGLVLPQFHVTIDKGFNTVKQDKYDTHWQMRAGLQVPKKGAMPPSN</sequence>
<dbReference type="GO" id="GO:0003676">
    <property type="term" value="F:nucleic acid binding"/>
    <property type="evidence" value="ECO:0007669"/>
    <property type="project" value="InterPro"/>
</dbReference>
<proteinExistence type="predicted"/>